<dbReference type="InterPro" id="IPR003593">
    <property type="entry name" value="AAA+_ATPase"/>
</dbReference>
<evidence type="ECO:0000256" key="7">
    <source>
        <dbReference type="ARBA" id="ARBA00023136"/>
    </source>
</evidence>
<accession>A0A4Q9VSK2</accession>
<dbReference type="GO" id="GO:0016887">
    <property type="term" value="F:ATP hydrolysis activity"/>
    <property type="evidence" value="ECO:0007669"/>
    <property type="project" value="InterPro"/>
</dbReference>
<dbReference type="PANTHER" id="PTHR43297:SF2">
    <property type="entry name" value="DIPEPTIDE TRANSPORT ATP-BINDING PROTEIN DPPD"/>
    <property type="match status" value="1"/>
</dbReference>
<protein>
    <submittedName>
        <fullName evidence="9">ABC transporter ATP-binding protein</fullName>
    </submittedName>
</protein>
<gene>
    <name evidence="9" type="ORF">EYW49_07555</name>
</gene>
<keyword evidence="5" id="KW-0547">Nucleotide-binding</keyword>
<dbReference type="Gene3D" id="3.40.50.300">
    <property type="entry name" value="P-loop containing nucleotide triphosphate hydrolases"/>
    <property type="match status" value="1"/>
</dbReference>
<evidence type="ECO:0000256" key="1">
    <source>
        <dbReference type="ARBA" id="ARBA00004417"/>
    </source>
</evidence>
<dbReference type="AlphaFoldDB" id="A0A4Q9VSK2"/>
<keyword evidence="7" id="KW-0472">Membrane</keyword>
<evidence type="ECO:0000256" key="2">
    <source>
        <dbReference type="ARBA" id="ARBA00005417"/>
    </source>
</evidence>
<dbReference type="InterPro" id="IPR017871">
    <property type="entry name" value="ABC_transporter-like_CS"/>
</dbReference>
<evidence type="ECO:0000256" key="5">
    <source>
        <dbReference type="ARBA" id="ARBA00022741"/>
    </source>
</evidence>
<comment type="similarity">
    <text evidence="2">Belongs to the ABC transporter superfamily.</text>
</comment>
<dbReference type="EMBL" id="SJFN01000009">
    <property type="protein sequence ID" value="TBW38977.1"/>
    <property type="molecule type" value="Genomic_DNA"/>
</dbReference>
<feature type="domain" description="ABC transporter" evidence="8">
    <location>
        <begin position="14"/>
        <end position="260"/>
    </location>
</feature>
<dbReference type="PROSITE" id="PS50893">
    <property type="entry name" value="ABC_TRANSPORTER_2"/>
    <property type="match status" value="1"/>
</dbReference>
<dbReference type="InterPro" id="IPR027417">
    <property type="entry name" value="P-loop_NTPase"/>
</dbReference>
<dbReference type="Pfam" id="PF08352">
    <property type="entry name" value="oligo_HPY"/>
    <property type="match status" value="1"/>
</dbReference>
<dbReference type="SUPFAM" id="SSF52540">
    <property type="entry name" value="P-loop containing nucleoside triphosphate hydrolases"/>
    <property type="match status" value="1"/>
</dbReference>
<evidence type="ECO:0000256" key="4">
    <source>
        <dbReference type="ARBA" id="ARBA00022475"/>
    </source>
</evidence>
<dbReference type="GO" id="GO:0005524">
    <property type="term" value="F:ATP binding"/>
    <property type="evidence" value="ECO:0007669"/>
    <property type="project" value="UniProtKB-KW"/>
</dbReference>
<dbReference type="InterPro" id="IPR013563">
    <property type="entry name" value="Oligopep_ABC_C"/>
</dbReference>
<dbReference type="SMART" id="SM00382">
    <property type="entry name" value="AAA"/>
    <property type="match status" value="1"/>
</dbReference>
<name>A0A4Q9VSK2_9HYPH</name>
<keyword evidence="6 9" id="KW-0067">ATP-binding</keyword>
<dbReference type="GO" id="GO:0015833">
    <property type="term" value="P:peptide transport"/>
    <property type="evidence" value="ECO:0007669"/>
    <property type="project" value="InterPro"/>
</dbReference>
<evidence type="ECO:0000313" key="9">
    <source>
        <dbReference type="EMBL" id="TBW38977.1"/>
    </source>
</evidence>
<dbReference type="PANTHER" id="PTHR43297">
    <property type="entry name" value="OLIGOPEPTIDE TRANSPORT ATP-BINDING PROTEIN APPD"/>
    <property type="match status" value="1"/>
</dbReference>
<organism evidence="9 10">
    <name type="scientific">Siculibacillus lacustris</name>
    <dbReference type="NCBI Taxonomy" id="1549641"/>
    <lineage>
        <taxon>Bacteria</taxon>
        <taxon>Pseudomonadati</taxon>
        <taxon>Pseudomonadota</taxon>
        <taxon>Alphaproteobacteria</taxon>
        <taxon>Hyphomicrobiales</taxon>
        <taxon>Ancalomicrobiaceae</taxon>
        <taxon>Siculibacillus</taxon>
    </lineage>
</organism>
<reference evidence="9 10" key="1">
    <citation type="submission" date="2019-02" db="EMBL/GenBank/DDBJ databases">
        <title>Siculibacillus lacustris gen. nov., sp. nov., a new rosette-forming bacterium isolated from a freshwater crater lake (Lake St. Ana, Romania).</title>
        <authorList>
            <person name="Felfoldi T."/>
            <person name="Marton Z."/>
            <person name="Szabo A."/>
            <person name="Mentes A."/>
            <person name="Boka K."/>
            <person name="Marialigeti K."/>
            <person name="Mathe I."/>
            <person name="Koncz M."/>
            <person name="Schumann P."/>
            <person name="Toth E."/>
        </authorList>
    </citation>
    <scope>NUCLEOTIDE SEQUENCE [LARGE SCALE GENOMIC DNA]</scope>
    <source>
        <strain evidence="9 10">SA-279</strain>
    </source>
</reference>
<dbReference type="Pfam" id="PF00005">
    <property type="entry name" value="ABC_tran"/>
    <property type="match status" value="1"/>
</dbReference>
<proteinExistence type="inferred from homology"/>
<dbReference type="PROSITE" id="PS00211">
    <property type="entry name" value="ABC_TRANSPORTER_1"/>
    <property type="match status" value="1"/>
</dbReference>
<evidence type="ECO:0000313" key="10">
    <source>
        <dbReference type="Proteomes" id="UP000292781"/>
    </source>
</evidence>
<evidence type="ECO:0000256" key="3">
    <source>
        <dbReference type="ARBA" id="ARBA00022448"/>
    </source>
</evidence>
<dbReference type="GO" id="GO:0005886">
    <property type="term" value="C:plasma membrane"/>
    <property type="evidence" value="ECO:0007669"/>
    <property type="project" value="UniProtKB-SubCell"/>
</dbReference>
<keyword evidence="4" id="KW-1003">Cell membrane</keyword>
<dbReference type="Proteomes" id="UP000292781">
    <property type="component" value="Unassembled WGS sequence"/>
</dbReference>
<dbReference type="OrthoDB" id="9815712at2"/>
<keyword evidence="3" id="KW-0813">Transport</keyword>
<dbReference type="NCBIfam" id="TIGR01727">
    <property type="entry name" value="oligo_HPY"/>
    <property type="match status" value="1"/>
</dbReference>
<dbReference type="CDD" id="cd03257">
    <property type="entry name" value="ABC_NikE_OppD_transporters"/>
    <property type="match status" value="1"/>
</dbReference>
<dbReference type="InterPro" id="IPR050388">
    <property type="entry name" value="ABC_Ni/Peptide_Import"/>
</dbReference>
<dbReference type="RefSeq" id="WP_131307826.1">
    <property type="nucleotide sequence ID" value="NZ_SJFN01000009.1"/>
</dbReference>
<sequence length="344" mass="37069">MIDPTAAARRPPLFALEGLEVSFPGRPVVRGLDLSVAEGETVALVGESGCGKSTTALAAMRLLPRSGRIDAGRIAFEGRDLAVLSPAELRDLRGRRLAMIFQEPMTSLNPVLTIGRQIAEVLIRHEHLSRRAARARAIELLDLVRIAEPHRRIDDHPHRLSGGMRQRVMIAIAVACRPKLLFADEPTTALDVTIQAQVLDLLDRLRRDLGMALVLITHDLGVVAQYADRVVVMYAGHKVEEATTAELFARPLHPYTRGLLAAAPRLDTGLHHSEGRLAEIPGAPDGGVDHPGCAFAPRCPEVRADCRVTPPRPLAIGDRLVACPPAVASAPRANAMRGAHDAVG</sequence>
<evidence type="ECO:0000259" key="8">
    <source>
        <dbReference type="PROSITE" id="PS50893"/>
    </source>
</evidence>
<dbReference type="GO" id="GO:0055085">
    <property type="term" value="P:transmembrane transport"/>
    <property type="evidence" value="ECO:0007669"/>
    <property type="project" value="UniProtKB-ARBA"/>
</dbReference>
<keyword evidence="10" id="KW-1185">Reference proteome</keyword>
<dbReference type="InterPro" id="IPR003439">
    <property type="entry name" value="ABC_transporter-like_ATP-bd"/>
</dbReference>
<evidence type="ECO:0000256" key="6">
    <source>
        <dbReference type="ARBA" id="ARBA00022840"/>
    </source>
</evidence>
<comment type="caution">
    <text evidence="9">The sequence shown here is derived from an EMBL/GenBank/DDBJ whole genome shotgun (WGS) entry which is preliminary data.</text>
</comment>
<comment type="subcellular location">
    <subcellularLocation>
        <location evidence="1">Cell inner membrane</location>
        <topology evidence="1">Peripheral membrane protein</topology>
    </subcellularLocation>
</comment>
<dbReference type="FunFam" id="3.40.50.300:FF:000016">
    <property type="entry name" value="Oligopeptide ABC transporter ATP-binding component"/>
    <property type="match status" value="1"/>
</dbReference>